<evidence type="ECO:0000256" key="1">
    <source>
        <dbReference type="SAM" id="Phobius"/>
    </source>
</evidence>
<proteinExistence type="predicted"/>
<dbReference type="EMBL" id="JABEYB010000008">
    <property type="protein sequence ID" value="NNU76717.1"/>
    <property type="molecule type" value="Genomic_DNA"/>
</dbReference>
<protein>
    <submittedName>
        <fullName evidence="2">DUF2156 domain-containing protein</fullName>
    </submittedName>
</protein>
<organism evidence="2 3">
    <name type="scientific">Clostridium estertheticum</name>
    <dbReference type="NCBI Taxonomy" id="238834"/>
    <lineage>
        <taxon>Bacteria</taxon>
        <taxon>Bacillati</taxon>
        <taxon>Bacillota</taxon>
        <taxon>Clostridia</taxon>
        <taxon>Eubacteriales</taxon>
        <taxon>Clostridiaceae</taxon>
        <taxon>Clostridium</taxon>
    </lineage>
</organism>
<dbReference type="GeneID" id="92352792"/>
<dbReference type="AlphaFoldDB" id="A0A7Y3SY17"/>
<feature type="transmembrane region" description="Helical" evidence="1">
    <location>
        <begin position="78"/>
        <end position="102"/>
    </location>
</feature>
<evidence type="ECO:0000313" key="3">
    <source>
        <dbReference type="Proteomes" id="UP000531659"/>
    </source>
</evidence>
<dbReference type="Proteomes" id="UP000531659">
    <property type="component" value="Unassembled WGS sequence"/>
</dbReference>
<sequence length="116" mass="13403">MRNAINHSSDLGITVSEYKPLEKRDKLIEQQINDVSDEWLKDKSSSELSFMLGALVNATKEAGKVGCMLMRLLTNITILIKNNVILLFISSIFVNCTINTIWRYTHYCKQLRKYLF</sequence>
<comment type="caution">
    <text evidence="2">The sequence shown here is derived from an EMBL/GenBank/DDBJ whole genome shotgun (WGS) entry which is preliminary data.</text>
</comment>
<keyword evidence="1" id="KW-0812">Transmembrane</keyword>
<dbReference type="RefSeq" id="WP_171297450.1">
    <property type="nucleotide sequence ID" value="NZ_CP077615.1"/>
</dbReference>
<gene>
    <name evidence="2" type="ORF">HLQ16_12300</name>
</gene>
<accession>A0A7Y3SY17</accession>
<evidence type="ECO:0000313" key="2">
    <source>
        <dbReference type="EMBL" id="NNU76717.1"/>
    </source>
</evidence>
<keyword evidence="1" id="KW-1133">Transmembrane helix</keyword>
<name>A0A7Y3SY17_9CLOT</name>
<reference evidence="2 3" key="1">
    <citation type="submission" date="2020-05" db="EMBL/GenBank/DDBJ databases">
        <title>Complete genome of Clostridium estertheticum subspecies estertheticum, isolated from Vacuum packed lamb meat from New Zealand imported to Switzerland.</title>
        <authorList>
            <person name="Wambui J."/>
            <person name="Stevens M.J.A."/>
            <person name="Stephan R."/>
        </authorList>
    </citation>
    <scope>NUCLEOTIDE SEQUENCE [LARGE SCALE GENOMIC DNA]</scope>
    <source>
        <strain evidence="2 3">CEST001</strain>
    </source>
</reference>
<keyword evidence="1" id="KW-0472">Membrane</keyword>